<dbReference type="PANTHER" id="PTHR33048">
    <property type="entry name" value="PTH11-LIKE INTEGRAL MEMBRANE PROTEIN (AFU_ORTHOLOGUE AFUA_5G11245)"/>
    <property type="match status" value="1"/>
</dbReference>
<feature type="transmembrane region" description="Helical" evidence="7">
    <location>
        <begin position="305"/>
        <end position="331"/>
    </location>
</feature>
<evidence type="ECO:0000313" key="9">
    <source>
        <dbReference type="EMBL" id="KAL2063950.1"/>
    </source>
</evidence>
<dbReference type="Pfam" id="PF20684">
    <property type="entry name" value="Fung_rhodopsin"/>
    <property type="match status" value="1"/>
</dbReference>
<feature type="domain" description="Rhodopsin" evidence="8">
    <location>
        <begin position="93"/>
        <end position="328"/>
    </location>
</feature>
<keyword evidence="3 7" id="KW-1133">Transmembrane helix</keyword>
<feature type="transmembrane region" description="Helical" evidence="7">
    <location>
        <begin position="192"/>
        <end position="215"/>
    </location>
</feature>
<comment type="similarity">
    <text evidence="5">Belongs to the SAT4 family.</text>
</comment>
<feature type="transmembrane region" description="Helical" evidence="7">
    <location>
        <begin position="77"/>
        <end position="97"/>
    </location>
</feature>
<keyword evidence="2 7" id="KW-0812">Transmembrane</keyword>
<dbReference type="EMBL" id="JAZHXI010000014">
    <property type="protein sequence ID" value="KAL2063950.1"/>
    <property type="molecule type" value="Genomic_DNA"/>
</dbReference>
<name>A0ABR4C218_9HELO</name>
<sequence>MWQLDSLKATLCRAAQKSVPKDYIVFPTIRLWLGDTAWVIVIYTVGKMAPIVGALPPPPGVTPNFDHPKDVLRTVNFVIQPLSLGLVTITVFMRVYTRAMIQRVMYKEDWACVASWFSYTAYVTTNIMLTIFGGGRHQWEVSEQDVINFRKVAYAGLMVYGPTACLIKLTLLLVTTRLCAAAHKSTFAIKTLMLLILAFYIPIAFPKIFICSPIAAFWNPAAHPNASCISVKTLYFADTGVSVVSDFSVLIAPIPLIWGMNLSRKTKIKVIALLAAGGIACVTTLARLVLLIVTVDSKDTTLNTIFLNLLAMGEVSLGLSCACLPSLGIFWKHFFGKRERKAKDSGVRELETVGSGGKPVPKKDKFDNSLLRWTHQEVEADK</sequence>
<evidence type="ECO:0000259" key="8">
    <source>
        <dbReference type="Pfam" id="PF20684"/>
    </source>
</evidence>
<feature type="transmembrane region" description="Helical" evidence="7">
    <location>
        <begin position="152"/>
        <end position="180"/>
    </location>
</feature>
<evidence type="ECO:0000256" key="3">
    <source>
        <dbReference type="ARBA" id="ARBA00022989"/>
    </source>
</evidence>
<evidence type="ECO:0000256" key="2">
    <source>
        <dbReference type="ARBA" id="ARBA00022692"/>
    </source>
</evidence>
<gene>
    <name evidence="9" type="ORF">VTL71DRAFT_4444</name>
</gene>
<dbReference type="Proteomes" id="UP001595075">
    <property type="component" value="Unassembled WGS sequence"/>
</dbReference>
<reference evidence="9 10" key="1">
    <citation type="journal article" date="2024" name="Commun. Biol.">
        <title>Comparative genomic analysis of thermophilic fungi reveals convergent evolutionary adaptations and gene losses.</title>
        <authorList>
            <person name="Steindorff A.S."/>
            <person name="Aguilar-Pontes M.V."/>
            <person name="Robinson A.J."/>
            <person name="Andreopoulos B."/>
            <person name="LaButti K."/>
            <person name="Kuo A."/>
            <person name="Mondo S."/>
            <person name="Riley R."/>
            <person name="Otillar R."/>
            <person name="Haridas S."/>
            <person name="Lipzen A."/>
            <person name="Grimwood J."/>
            <person name="Schmutz J."/>
            <person name="Clum A."/>
            <person name="Reid I.D."/>
            <person name="Moisan M.C."/>
            <person name="Butler G."/>
            <person name="Nguyen T.T.M."/>
            <person name="Dewar K."/>
            <person name="Conant G."/>
            <person name="Drula E."/>
            <person name="Henrissat B."/>
            <person name="Hansel C."/>
            <person name="Singer S."/>
            <person name="Hutchinson M.I."/>
            <person name="de Vries R.P."/>
            <person name="Natvig D.O."/>
            <person name="Powell A.J."/>
            <person name="Tsang A."/>
            <person name="Grigoriev I.V."/>
        </authorList>
    </citation>
    <scope>NUCLEOTIDE SEQUENCE [LARGE SCALE GENOMIC DNA]</scope>
    <source>
        <strain evidence="9 10">CBS 494.80</strain>
    </source>
</reference>
<evidence type="ECO:0000313" key="10">
    <source>
        <dbReference type="Proteomes" id="UP001595075"/>
    </source>
</evidence>
<keyword evidence="10" id="KW-1185">Reference proteome</keyword>
<feature type="region of interest" description="Disordered" evidence="6">
    <location>
        <begin position="346"/>
        <end position="365"/>
    </location>
</feature>
<evidence type="ECO:0000256" key="4">
    <source>
        <dbReference type="ARBA" id="ARBA00023136"/>
    </source>
</evidence>
<evidence type="ECO:0000256" key="1">
    <source>
        <dbReference type="ARBA" id="ARBA00004141"/>
    </source>
</evidence>
<feature type="transmembrane region" description="Helical" evidence="7">
    <location>
        <begin position="235"/>
        <end position="258"/>
    </location>
</feature>
<protein>
    <recommendedName>
        <fullName evidence="8">Rhodopsin domain-containing protein</fullName>
    </recommendedName>
</protein>
<evidence type="ECO:0000256" key="5">
    <source>
        <dbReference type="ARBA" id="ARBA00038359"/>
    </source>
</evidence>
<feature type="transmembrane region" description="Helical" evidence="7">
    <location>
        <begin position="270"/>
        <end position="293"/>
    </location>
</feature>
<feature type="transmembrane region" description="Helical" evidence="7">
    <location>
        <begin position="109"/>
        <end position="132"/>
    </location>
</feature>
<comment type="caution">
    <text evidence="9">The sequence shown here is derived from an EMBL/GenBank/DDBJ whole genome shotgun (WGS) entry which is preliminary data.</text>
</comment>
<organism evidence="9 10">
    <name type="scientific">Oculimacula yallundae</name>
    <dbReference type="NCBI Taxonomy" id="86028"/>
    <lineage>
        <taxon>Eukaryota</taxon>
        <taxon>Fungi</taxon>
        <taxon>Dikarya</taxon>
        <taxon>Ascomycota</taxon>
        <taxon>Pezizomycotina</taxon>
        <taxon>Leotiomycetes</taxon>
        <taxon>Helotiales</taxon>
        <taxon>Ploettnerulaceae</taxon>
        <taxon>Oculimacula</taxon>
    </lineage>
</organism>
<dbReference type="InterPro" id="IPR049326">
    <property type="entry name" value="Rhodopsin_dom_fungi"/>
</dbReference>
<dbReference type="InterPro" id="IPR052337">
    <property type="entry name" value="SAT4-like"/>
</dbReference>
<accession>A0ABR4C218</accession>
<keyword evidence="4 7" id="KW-0472">Membrane</keyword>
<evidence type="ECO:0000256" key="7">
    <source>
        <dbReference type="SAM" id="Phobius"/>
    </source>
</evidence>
<dbReference type="PANTHER" id="PTHR33048:SF108">
    <property type="entry name" value="INTEGRAL MEMBRANE PROTEIN"/>
    <property type="match status" value="1"/>
</dbReference>
<proteinExistence type="inferred from homology"/>
<comment type="subcellular location">
    <subcellularLocation>
        <location evidence="1">Membrane</location>
        <topology evidence="1">Multi-pass membrane protein</topology>
    </subcellularLocation>
</comment>
<evidence type="ECO:0000256" key="6">
    <source>
        <dbReference type="SAM" id="MobiDB-lite"/>
    </source>
</evidence>